<comment type="caution">
    <text evidence="2">The sequence shown here is derived from an EMBL/GenBank/DDBJ whole genome shotgun (WGS) entry which is preliminary data.</text>
</comment>
<dbReference type="RefSeq" id="WP_145650432.1">
    <property type="nucleotide sequence ID" value="NZ_VLLB01000006.1"/>
</dbReference>
<dbReference type="AlphaFoldDB" id="A0A562R3D4"/>
<evidence type="ECO:0000256" key="1">
    <source>
        <dbReference type="SAM" id="Phobius"/>
    </source>
</evidence>
<sequence length="66" mass="7293">MKGERKPSFLYSLKAVLWSFVGLRRKSDFDQDSGRLNPLHVIAAGLLAAALFVIVLIVIVRLVVSP</sequence>
<reference evidence="2 3" key="1">
    <citation type="journal article" date="2015" name="Stand. Genomic Sci.">
        <title>Genomic Encyclopedia of Bacterial and Archaeal Type Strains, Phase III: the genomes of soil and plant-associated and newly described type strains.</title>
        <authorList>
            <person name="Whitman W.B."/>
            <person name="Woyke T."/>
            <person name="Klenk H.P."/>
            <person name="Zhou Y."/>
            <person name="Lilburn T.G."/>
            <person name="Beck B.J."/>
            <person name="De Vos P."/>
            <person name="Vandamme P."/>
            <person name="Eisen J.A."/>
            <person name="Garrity G."/>
            <person name="Hugenholtz P."/>
            <person name="Kyrpides N.C."/>
        </authorList>
    </citation>
    <scope>NUCLEOTIDE SEQUENCE [LARGE SCALE GENOMIC DNA]</scope>
    <source>
        <strain evidence="2 3">CGMCC 1.10822</strain>
    </source>
</reference>
<evidence type="ECO:0000313" key="3">
    <source>
        <dbReference type="Proteomes" id="UP000318431"/>
    </source>
</evidence>
<organism evidence="2 3">
    <name type="scientific">Pseudoduganella lurida</name>
    <dbReference type="NCBI Taxonomy" id="1036180"/>
    <lineage>
        <taxon>Bacteria</taxon>
        <taxon>Pseudomonadati</taxon>
        <taxon>Pseudomonadota</taxon>
        <taxon>Betaproteobacteria</taxon>
        <taxon>Burkholderiales</taxon>
        <taxon>Oxalobacteraceae</taxon>
        <taxon>Telluria group</taxon>
        <taxon>Pseudoduganella</taxon>
    </lineage>
</organism>
<keyword evidence="1" id="KW-0812">Transmembrane</keyword>
<gene>
    <name evidence="2" type="ORF">IP91_03548</name>
</gene>
<protein>
    <recommendedName>
        <fullName evidence="4">DUF2970 domain-containing protein</fullName>
    </recommendedName>
</protein>
<dbReference type="EMBL" id="VLLB01000006">
    <property type="protein sequence ID" value="TWI63577.1"/>
    <property type="molecule type" value="Genomic_DNA"/>
</dbReference>
<keyword evidence="1" id="KW-0472">Membrane</keyword>
<keyword evidence="3" id="KW-1185">Reference proteome</keyword>
<name>A0A562R3D4_9BURK</name>
<dbReference type="OrthoDB" id="8657357at2"/>
<dbReference type="Proteomes" id="UP000318431">
    <property type="component" value="Unassembled WGS sequence"/>
</dbReference>
<dbReference type="Pfam" id="PF11174">
    <property type="entry name" value="DUF2970"/>
    <property type="match status" value="1"/>
</dbReference>
<keyword evidence="1" id="KW-1133">Transmembrane helix</keyword>
<evidence type="ECO:0000313" key="2">
    <source>
        <dbReference type="EMBL" id="TWI63577.1"/>
    </source>
</evidence>
<proteinExistence type="predicted"/>
<dbReference type="InterPro" id="IPR021344">
    <property type="entry name" value="DUF2970"/>
</dbReference>
<accession>A0A562R3D4</accession>
<evidence type="ECO:0008006" key="4">
    <source>
        <dbReference type="Google" id="ProtNLM"/>
    </source>
</evidence>
<feature type="transmembrane region" description="Helical" evidence="1">
    <location>
        <begin position="41"/>
        <end position="64"/>
    </location>
</feature>